<keyword evidence="3" id="KW-1003">Cell membrane</keyword>
<proteinExistence type="inferred from homology"/>
<evidence type="ECO:0000256" key="1">
    <source>
        <dbReference type="ARBA" id="ARBA00004429"/>
    </source>
</evidence>
<feature type="transmembrane region" description="Helical" evidence="8">
    <location>
        <begin position="227"/>
        <end position="248"/>
    </location>
</feature>
<dbReference type="SUPFAM" id="SSF161098">
    <property type="entry name" value="MetI-like"/>
    <property type="match status" value="1"/>
</dbReference>
<gene>
    <name evidence="11" type="primary">ydcV_1</name>
    <name evidence="10" type="ORF">BBN53_11820</name>
    <name evidence="11" type="ORF">ERS370011_00193</name>
</gene>
<dbReference type="InterPro" id="IPR035906">
    <property type="entry name" value="MetI-like_sf"/>
</dbReference>
<evidence type="ECO:0000313" key="12">
    <source>
        <dbReference type="Proteomes" id="UP000053096"/>
    </source>
</evidence>
<evidence type="ECO:0000256" key="8">
    <source>
        <dbReference type="RuleBase" id="RU363032"/>
    </source>
</evidence>
<keyword evidence="2 8" id="KW-0813">Transport</keyword>
<dbReference type="CDD" id="cd06261">
    <property type="entry name" value="TM_PBP2"/>
    <property type="match status" value="1"/>
</dbReference>
<accession>A0A0J6F5I2</accession>
<comment type="subcellular location">
    <subcellularLocation>
        <location evidence="1">Cell inner membrane</location>
        <topology evidence="1">Multi-pass membrane protein</topology>
    </subcellularLocation>
    <subcellularLocation>
        <location evidence="8">Cell membrane</location>
        <topology evidence="8">Multi-pass membrane protein</topology>
    </subcellularLocation>
</comment>
<evidence type="ECO:0000313" key="10">
    <source>
        <dbReference type="EMBL" id="ANY16522.1"/>
    </source>
</evidence>
<feature type="transmembrane region" description="Helical" evidence="8">
    <location>
        <begin position="170"/>
        <end position="192"/>
    </location>
</feature>
<keyword evidence="7 8" id="KW-0472">Membrane</keyword>
<accession>A0A0M7C4V6</accession>
<evidence type="ECO:0000256" key="2">
    <source>
        <dbReference type="ARBA" id="ARBA00022448"/>
    </source>
</evidence>
<dbReference type="OrthoDB" id="9807047at2"/>
<evidence type="ECO:0000313" key="13">
    <source>
        <dbReference type="Proteomes" id="UP000092950"/>
    </source>
</evidence>
<evidence type="ECO:0000256" key="5">
    <source>
        <dbReference type="ARBA" id="ARBA00022692"/>
    </source>
</evidence>
<sequence>MRWMYWLAFPLVVLVGAPLLIVVPVSFSTSASLIFPPPGYGLQHYAAYFSDYAWLLPTANSLLIGLATALLTLSLVVPATFALVRYPFRGRALGRALVILPLIVPNIVMALGYYLYLGNLKLTQTYLGVILAHACLCVPIAYLILEANLKNFDVNLERAARSLGATPMKTFWLVTFPILRPGFLAAGLFAFAHSFDEAVVALFISGRDVPTLPRKMFESLRMESDPVMSVVSTLLLAAVLLFTILYAVSKHYRSGRHRQCEAAPAGPVNTSNSYS</sequence>
<dbReference type="PANTHER" id="PTHR43357">
    <property type="entry name" value="INNER MEMBRANE ABC TRANSPORTER PERMEASE PROTEIN YDCV"/>
    <property type="match status" value="1"/>
</dbReference>
<feature type="transmembrane region" description="Helical" evidence="8">
    <location>
        <begin position="96"/>
        <end position="116"/>
    </location>
</feature>
<dbReference type="PANTHER" id="PTHR43357:SF4">
    <property type="entry name" value="INNER MEMBRANE ABC TRANSPORTER PERMEASE PROTEIN YDCV"/>
    <property type="match status" value="1"/>
</dbReference>
<keyword evidence="13" id="KW-1185">Reference proteome</keyword>
<comment type="similarity">
    <text evidence="8">Belongs to the binding-protein-dependent transport system permease family.</text>
</comment>
<keyword evidence="4" id="KW-0997">Cell inner membrane</keyword>
<reference evidence="11 12" key="1">
    <citation type="submission" date="2015-09" db="EMBL/GenBank/DDBJ databases">
        <authorList>
            <person name="Jackson K.R."/>
            <person name="Lunt B.L."/>
            <person name="Fisher J.N.B."/>
            <person name="Gardner A.V."/>
            <person name="Bailey M.E."/>
            <person name="Deus L.M."/>
            <person name="Earl A.S."/>
            <person name="Gibby P.D."/>
            <person name="Hartmann K.A."/>
            <person name="Liu J.E."/>
            <person name="Manci A.M."/>
            <person name="Nielsen D.A."/>
            <person name="Solomon M.B."/>
            <person name="Breakwell D.P."/>
            <person name="Burnett S.H."/>
            <person name="Grose J.H."/>
        </authorList>
    </citation>
    <scope>NUCLEOTIDE SEQUENCE [LARGE SCALE GENOMIC DNA]</scope>
    <source>
        <strain evidence="11 12">2789STDY5608636</strain>
    </source>
</reference>
<feature type="transmembrane region" description="Helical" evidence="8">
    <location>
        <begin position="54"/>
        <end position="84"/>
    </location>
</feature>
<evidence type="ECO:0000256" key="3">
    <source>
        <dbReference type="ARBA" id="ARBA00022475"/>
    </source>
</evidence>
<evidence type="ECO:0000256" key="4">
    <source>
        <dbReference type="ARBA" id="ARBA00022519"/>
    </source>
</evidence>
<feature type="transmembrane region" description="Helical" evidence="8">
    <location>
        <begin position="128"/>
        <end position="149"/>
    </location>
</feature>
<dbReference type="InterPro" id="IPR000515">
    <property type="entry name" value="MetI-like"/>
</dbReference>
<dbReference type="Proteomes" id="UP000053096">
    <property type="component" value="Unassembled WGS sequence"/>
</dbReference>
<evidence type="ECO:0000313" key="11">
    <source>
        <dbReference type="EMBL" id="CUI34071.1"/>
    </source>
</evidence>
<dbReference type="Proteomes" id="UP000092950">
    <property type="component" value="Chromosome"/>
</dbReference>
<organism evidence="11 12">
    <name type="scientific">Bordetella pseudohinzii</name>
    <dbReference type="NCBI Taxonomy" id="1331258"/>
    <lineage>
        <taxon>Bacteria</taxon>
        <taxon>Pseudomonadati</taxon>
        <taxon>Pseudomonadota</taxon>
        <taxon>Betaproteobacteria</taxon>
        <taxon>Burkholderiales</taxon>
        <taxon>Alcaligenaceae</taxon>
        <taxon>Bordetella</taxon>
    </lineage>
</organism>
<dbReference type="Gene3D" id="1.10.3720.10">
    <property type="entry name" value="MetI-like"/>
    <property type="match status" value="1"/>
</dbReference>
<feature type="domain" description="ABC transmembrane type-1" evidence="9">
    <location>
        <begin position="58"/>
        <end position="246"/>
    </location>
</feature>
<evidence type="ECO:0000256" key="7">
    <source>
        <dbReference type="ARBA" id="ARBA00023136"/>
    </source>
</evidence>
<reference evidence="10 13" key="2">
    <citation type="submission" date="2016-07" db="EMBL/GenBank/DDBJ databases">
        <title>Complete genome sequences of Bordetella pseudohinzii.</title>
        <authorList>
            <person name="Spilker T."/>
            <person name="Darrah R."/>
            <person name="LiPuma J.J."/>
        </authorList>
    </citation>
    <scope>NUCLEOTIDE SEQUENCE [LARGE SCALE GENOMIC DNA]</scope>
    <source>
        <strain evidence="10 13">HI4681</strain>
    </source>
</reference>
<evidence type="ECO:0000256" key="6">
    <source>
        <dbReference type="ARBA" id="ARBA00022989"/>
    </source>
</evidence>
<dbReference type="Pfam" id="PF00528">
    <property type="entry name" value="BPD_transp_1"/>
    <property type="match status" value="1"/>
</dbReference>
<dbReference type="AlphaFoldDB" id="A0A0J6F5I2"/>
<dbReference type="GO" id="GO:0055085">
    <property type="term" value="P:transmembrane transport"/>
    <property type="evidence" value="ECO:0007669"/>
    <property type="project" value="InterPro"/>
</dbReference>
<dbReference type="PROSITE" id="PS50928">
    <property type="entry name" value="ABC_TM1"/>
    <property type="match status" value="1"/>
</dbReference>
<dbReference type="KEGG" id="bpdz:BBN53_11820"/>
<evidence type="ECO:0000259" key="9">
    <source>
        <dbReference type="PROSITE" id="PS50928"/>
    </source>
</evidence>
<dbReference type="EMBL" id="CYTV01000001">
    <property type="protein sequence ID" value="CUI34071.1"/>
    <property type="molecule type" value="Genomic_DNA"/>
</dbReference>
<name>A0A0J6F5I2_9BORD</name>
<keyword evidence="6 8" id="KW-1133">Transmembrane helix</keyword>
<keyword evidence="5 8" id="KW-0812">Transmembrane</keyword>
<dbReference type="EMBL" id="CP016440">
    <property type="protein sequence ID" value="ANY16522.1"/>
    <property type="molecule type" value="Genomic_DNA"/>
</dbReference>
<protein>
    <submittedName>
        <fullName evidence="10 11">ABC transporter permease</fullName>
    </submittedName>
</protein>
<dbReference type="GO" id="GO:0005886">
    <property type="term" value="C:plasma membrane"/>
    <property type="evidence" value="ECO:0007669"/>
    <property type="project" value="UniProtKB-SubCell"/>
</dbReference>